<feature type="transmembrane region" description="Helical" evidence="1">
    <location>
        <begin position="6"/>
        <end position="29"/>
    </location>
</feature>
<name>A0ABV0EDN0_9BURK</name>
<proteinExistence type="predicted"/>
<keyword evidence="1" id="KW-1133">Transmembrane helix</keyword>
<comment type="caution">
    <text evidence="2">The sequence shown here is derived from an EMBL/GenBank/DDBJ whole genome shotgun (WGS) entry which is preliminary data.</text>
</comment>
<organism evidence="2 3">
    <name type="scientific">Thiobacter aerophilum</name>
    <dbReference type="NCBI Taxonomy" id="3121275"/>
    <lineage>
        <taxon>Bacteria</taxon>
        <taxon>Pseudomonadati</taxon>
        <taxon>Pseudomonadota</taxon>
        <taxon>Betaproteobacteria</taxon>
        <taxon>Burkholderiales</taxon>
        <taxon>Thiobacteraceae</taxon>
        <taxon>Thiobacter</taxon>
    </lineage>
</organism>
<accession>A0ABV0EDN0</accession>
<evidence type="ECO:0000256" key="1">
    <source>
        <dbReference type="SAM" id="Phobius"/>
    </source>
</evidence>
<keyword evidence="1" id="KW-0472">Membrane</keyword>
<keyword evidence="3" id="KW-1185">Reference proteome</keyword>
<dbReference type="EMBL" id="JBAJEX010000003">
    <property type="protein sequence ID" value="MEO1766776.1"/>
    <property type="molecule type" value="Genomic_DNA"/>
</dbReference>
<reference evidence="2 3" key="1">
    <citation type="submission" date="2024-02" db="EMBL/GenBank/DDBJ databases">
        <title>New thermophilic sulfur-oxidizing bacteria from a hot springs of the Uzon caldera (Kamchatka, Russia).</title>
        <authorList>
            <person name="Dukat A.M."/>
            <person name="Elcheninov A.G."/>
            <person name="Frolov E.N."/>
        </authorList>
    </citation>
    <scope>NUCLEOTIDE SEQUENCE [LARGE SCALE GENOMIC DNA]</scope>
    <source>
        <strain evidence="2 3">AK1</strain>
    </source>
</reference>
<dbReference type="Proteomes" id="UP001482231">
    <property type="component" value="Unassembled WGS sequence"/>
</dbReference>
<evidence type="ECO:0000313" key="3">
    <source>
        <dbReference type="Proteomes" id="UP001482231"/>
    </source>
</evidence>
<keyword evidence="1" id="KW-0812">Transmembrane</keyword>
<evidence type="ECO:0000313" key="2">
    <source>
        <dbReference type="EMBL" id="MEO1766776.1"/>
    </source>
</evidence>
<dbReference type="RefSeq" id="WP_347307883.1">
    <property type="nucleotide sequence ID" value="NZ_JBAJEX010000003.1"/>
</dbReference>
<protein>
    <submittedName>
        <fullName evidence="2">Uncharacterized protein</fullName>
    </submittedName>
</protein>
<sequence length="103" mass="11826">MEGDVLFLQGWPVIVAVSGAVLGGVFALLKWFAARLLIDIEQKLTRIDDVAREVGRVDAEVKRLIAELPLHYQRRDDAIREYTVINVKLDRLYELILREGKHE</sequence>
<gene>
    <name evidence="2" type="ORF">V6E02_06070</name>
</gene>